<proteinExistence type="predicted"/>
<reference evidence="1 2" key="1">
    <citation type="journal article" date="2013" name="Proc. Natl. Acad. Sci. U.S.A.">
        <title>Genome of an arbuscular mycorrhizal fungus provides insight into the oldest plant symbiosis.</title>
        <authorList>
            <person name="Tisserant E."/>
            <person name="Malbreil M."/>
            <person name="Kuo A."/>
            <person name="Kohler A."/>
            <person name="Symeonidi A."/>
            <person name="Balestrini R."/>
            <person name="Charron P."/>
            <person name="Duensing N."/>
            <person name="Frei Dit Frey N."/>
            <person name="Gianinazzi-Pearson V."/>
            <person name="Gilbert L.B."/>
            <person name="Handa Y."/>
            <person name="Herr J.R."/>
            <person name="Hijri M."/>
            <person name="Koul R."/>
            <person name="Kawaguchi M."/>
            <person name="Krajinski F."/>
            <person name="Lammers P.J."/>
            <person name="Masclaux F.G."/>
            <person name="Murat C."/>
            <person name="Morin E."/>
            <person name="Ndikumana S."/>
            <person name="Pagni M."/>
            <person name="Petitpierre D."/>
            <person name="Requena N."/>
            <person name="Rosikiewicz P."/>
            <person name="Riley R."/>
            <person name="Saito K."/>
            <person name="San Clemente H."/>
            <person name="Shapiro H."/>
            <person name="van Tuinen D."/>
            <person name="Becard G."/>
            <person name="Bonfante P."/>
            <person name="Paszkowski U."/>
            <person name="Shachar-Hill Y.Y."/>
            <person name="Tuskan G.A."/>
            <person name="Young P.W."/>
            <person name="Sanders I.R."/>
            <person name="Henrissat B."/>
            <person name="Rensing S.A."/>
            <person name="Grigoriev I.V."/>
            <person name="Corradi N."/>
            <person name="Roux C."/>
            <person name="Martin F."/>
        </authorList>
    </citation>
    <scope>NUCLEOTIDE SEQUENCE [LARGE SCALE GENOMIC DNA]</scope>
    <source>
        <strain evidence="1 2">DAOM 197198</strain>
    </source>
</reference>
<name>A0A2P4QWB3_RHIID</name>
<dbReference type="Proteomes" id="UP000018888">
    <property type="component" value="Unassembled WGS sequence"/>
</dbReference>
<keyword evidence="2" id="KW-1185">Reference proteome</keyword>
<accession>A0A2P4QWB3</accession>
<gene>
    <name evidence="1" type="ORF">GLOIN_2v1503556</name>
</gene>
<dbReference type="AlphaFoldDB" id="A0A2P4QWB3"/>
<dbReference type="EMBL" id="AUPC02000008">
    <property type="protein sequence ID" value="POG81907.1"/>
    <property type="molecule type" value="Genomic_DNA"/>
</dbReference>
<evidence type="ECO:0000313" key="1">
    <source>
        <dbReference type="EMBL" id="POG81907.1"/>
    </source>
</evidence>
<sequence length="55" mass="6411">MFLTSTMLLFSTDSVYSVDINLISFKNLHFFKNDSKFNKISFLTHTTTNSKYGQH</sequence>
<protein>
    <submittedName>
        <fullName evidence="1">Uncharacterized protein</fullName>
    </submittedName>
</protein>
<organism evidence="1 2">
    <name type="scientific">Rhizophagus irregularis (strain DAOM 181602 / DAOM 197198 / MUCL 43194)</name>
    <name type="common">Arbuscular mycorrhizal fungus</name>
    <name type="synonym">Glomus intraradices</name>
    <dbReference type="NCBI Taxonomy" id="747089"/>
    <lineage>
        <taxon>Eukaryota</taxon>
        <taxon>Fungi</taxon>
        <taxon>Fungi incertae sedis</taxon>
        <taxon>Mucoromycota</taxon>
        <taxon>Glomeromycotina</taxon>
        <taxon>Glomeromycetes</taxon>
        <taxon>Glomerales</taxon>
        <taxon>Glomeraceae</taxon>
        <taxon>Rhizophagus</taxon>
    </lineage>
</organism>
<comment type="caution">
    <text evidence="1">The sequence shown here is derived from an EMBL/GenBank/DDBJ whole genome shotgun (WGS) entry which is preliminary data.</text>
</comment>
<reference evidence="1 2" key="2">
    <citation type="journal article" date="2018" name="New Phytol.">
        <title>High intraspecific genome diversity in the model arbuscular mycorrhizal symbiont Rhizophagus irregularis.</title>
        <authorList>
            <person name="Chen E.C.H."/>
            <person name="Morin E."/>
            <person name="Beaudet D."/>
            <person name="Noel J."/>
            <person name="Yildirir G."/>
            <person name="Ndikumana S."/>
            <person name="Charron P."/>
            <person name="St-Onge C."/>
            <person name="Giorgi J."/>
            <person name="Kruger M."/>
            <person name="Marton T."/>
            <person name="Ropars J."/>
            <person name="Grigoriev I.V."/>
            <person name="Hainaut M."/>
            <person name="Henrissat B."/>
            <person name="Roux C."/>
            <person name="Martin F."/>
            <person name="Corradi N."/>
        </authorList>
    </citation>
    <scope>NUCLEOTIDE SEQUENCE [LARGE SCALE GENOMIC DNA]</scope>
    <source>
        <strain evidence="1 2">DAOM 197198</strain>
    </source>
</reference>
<evidence type="ECO:0000313" key="2">
    <source>
        <dbReference type="Proteomes" id="UP000018888"/>
    </source>
</evidence>